<comment type="caution">
    <text evidence="3">The sequence shown here is derived from an EMBL/GenBank/DDBJ whole genome shotgun (WGS) entry which is preliminary data.</text>
</comment>
<dbReference type="Proteomes" id="UP000736787">
    <property type="component" value="Unassembled WGS sequence"/>
</dbReference>
<protein>
    <submittedName>
        <fullName evidence="3">Uncharacterized protein</fullName>
    </submittedName>
</protein>
<reference evidence="3" key="1">
    <citation type="submission" date="2018-10" db="EMBL/GenBank/DDBJ databases">
        <title>Effector identification in a new, highly contiguous assembly of the strawberry crown rot pathogen Phytophthora cactorum.</title>
        <authorList>
            <person name="Armitage A.D."/>
            <person name="Nellist C.F."/>
            <person name="Bates H."/>
            <person name="Vickerstaff R.J."/>
            <person name="Harrison R.J."/>
        </authorList>
    </citation>
    <scope>NUCLEOTIDE SEQUENCE</scope>
    <source>
        <strain evidence="1">15-7</strain>
        <strain evidence="2">4040</strain>
        <strain evidence="3">P415</strain>
        <strain evidence="4">P421</strain>
    </source>
</reference>
<evidence type="ECO:0000313" key="5">
    <source>
        <dbReference type="Proteomes" id="UP000697107"/>
    </source>
</evidence>
<dbReference type="EMBL" id="RCMK01001855">
    <property type="protein sequence ID" value="KAG2887608.1"/>
    <property type="molecule type" value="Genomic_DNA"/>
</dbReference>
<accession>A0A8T1F3K2</accession>
<dbReference type="EMBL" id="RCMV01002123">
    <property type="protein sequence ID" value="KAG3204519.1"/>
    <property type="molecule type" value="Genomic_DNA"/>
</dbReference>
<evidence type="ECO:0000313" key="3">
    <source>
        <dbReference type="EMBL" id="KAG2961646.1"/>
    </source>
</evidence>
<dbReference type="Proteomes" id="UP000760860">
    <property type="component" value="Unassembled WGS sequence"/>
</dbReference>
<dbReference type="PANTHER" id="PTHR33050">
    <property type="entry name" value="REVERSE TRANSCRIPTASE DOMAIN-CONTAINING PROTEIN"/>
    <property type="match status" value="1"/>
</dbReference>
<dbReference type="Proteomes" id="UP000735874">
    <property type="component" value="Unassembled WGS sequence"/>
</dbReference>
<dbReference type="Proteomes" id="UP000697107">
    <property type="component" value="Unassembled WGS sequence"/>
</dbReference>
<dbReference type="InterPro" id="IPR052055">
    <property type="entry name" value="Hepadnavirus_pol/RT"/>
</dbReference>
<dbReference type="EMBL" id="RCMG01001821">
    <property type="protein sequence ID" value="KAG2819340.1"/>
    <property type="molecule type" value="Genomic_DNA"/>
</dbReference>
<dbReference type="PANTHER" id="PTHR33050:SF7">
    <property type="entry name" value="RIBONUCLEASE H"/>
    <property type="match status" value="1"/>
</dbReference>
<organism evidence="3 5">
    <name type="scientific">Phytophthora cactorum</name>
    <dbReference type="NCBI Taxonomy" id="29920"/>
    <lineage>
        <taxon>Eukaryota</taxon>
        <taxon>Sar</taxon>
        <taxon>Stramenopiles</taxon>
        <taxon>Oomycota</taxon>
        <taxon>Peronosporomycetes</taxon>
        <taxon>Peronosporales</taxon>
        <taxon>Peronosporaceae</taxon>
        <taxon>Phytophthora</taxon>
    </lineage>
</organism>
<dbReference type="EMBL" id="RCML01001572">
    <property type="protein sequence ID" value="KAG2961646.1"/>
    <property type="molecule type" value="Genomic_DNA"/>
</dbReference>
<name>A0A8T1F3K2_9STRA</name>
<gene>
    <name evidence="1" type="ORF">PC113_g22739</name>
    <name evidence="2" type="ORF">PC117_g25121</name>
    <name evidence="3" type="ORF">PC118_g21850</name>
    <name evidence="4" type="ORF">PC129_g22541</name>
</gene>
<evidence type="ECO:0000313" key="4">
    <source>
        <dbReference type="EMBL" id="KAG3204519.1"/>
    </source>
</evidence>
<evidence type="ECO:0000313" key="1">
    <source>
        <dbReference type="EMBL" id="KAG2819340.1"/>
    </source>
</evidence>
<dbReference type="VEuPathDB" id="FungiDB:PC110_g22575"/>
<evidence type="ECO:0000313" key="2">
    <source>
        <dbReference type="EMBL" id="KAG2887608.1"/>
    </source>
</evidence>
<proteinExistence type="predicted"/>
<dbReference type="AlphaFoldDB" id="A0A8T1F3K2"/>
<sequence>MAMPADKVDKAKARVQAALAASYLSRSDYRSLLGRLRHVATCVRPARPFLQRLCQQERQLHRRQRVPLSAAMTADLIWWPRILESSQLNGVPLQYFHALPASTTILDMDASDTAFCALVPAARLALRYCFSDKERQLIEAMKTDPSIGFDINYRELLSCAFAVHAWDICGRSLPAIALSSPFTSNFELTTCPRSRGRISWHRVTLVHRPSSVAQLLGSDVEASVLVHPRGGGRQPDR</sequence>